<gene>
    <name evidence="2" type="ORF">BW730_06590</name>
</gene>
<dbReference type="CDD" id="cd12797">
    <property type="entry name" value="M23_peptidase"/>
    <property type="match status" value="1"/>
</dbReference>
<dbReference type="PANTHER" id="PTHR21666">
    <property type="entry name" value="PEPTIDASE-RELATED"/>
    <property type="match status" value="1"/>
</dbReference>
<keyword evidence="3" id="KW-1185">Reference proteome</keyword>
<feature type="domain" description="M23ase beta-sheet core" evidence="1">
    <location>
        <begin position="109"/>
        <end position="178"/>
    </location>
</feature>
<accession>A0A1Q2CM97</accession>
<dbReference type="SUPFAM" id="SSF51261">
    <property type="entry name" value="Duplicated hybrid motif"/>
    <property type="match status" value="1"/>
</dbReference>
<sequence>MDAMDSPVALRFPFTGRWRVENSPARRVPSHGTELFGTAYAIDFVRVDDRGRSAPRTLRSLLATEPPERFVGFGSPILAPLAGEVVLTHDGEPDHDAYRSFRAQLGYAATQAARVRRGASAVAGNHVVIRSGDVYVLLAHLQRGSLAVGEGQILVPGQTIGACGNSGNSTEPHVHVQATDGIDWARCRALPIAFQRRDEAPWLPAERDVVEA</sequence>
<proteinExistence type="predicted"/>
<dbReference type="OrthoDB" id="9809488at2"/>
<dbReference type="InterPro" id="IPR016047">
    <property type="entry name" value="M23ase_b-sheet_dom"/>
</dbReference>
<dbReference type="KEGG" id="tes:BW730_06590"/>
<organism evidence="2 3">
    <name type="scientific">Tessaracoccus aquimaris</name>
    <dbReference type="NCBI Taxonomy" id="1332264"/>
    <lineage>
        <taxon>Bacteria</taxon>
        <taxon>Bacillati</taxon>
        <taxon>Actinomycetota</taxon>
        <taxon>Actinomycetes</taxon>
        <taxon>Propionibacteriales</taxon>
        <taxon>Propionibacteriaceae</taxon>
        <taxon>Tessaracoccus</taxon>
    </lineage>
</organism>
<dbReference type="GO" id="GO:0004222">
    <property type="term" value="F:metalloendopeptidase activity"/>
    <property type="evidence" value="ECO:0007669"/>
    <property type="project" value="TreeGrafter"/>
</dbReference>
<dbReference type="AlphaFoldDB" id="A0A1Q2CM97"/>
<evidence type="ECO:0000313" key="2">
    <source>
        <dbReference type="EMBL" id="AQP47221.1"/>
    </source>
</evidence>
<dbReference type="PANTHER" id="PTHR21666:SF270">
    <property type="entry name" value="MUREIN HYDROLASE ACTIVATOR ENVC"/>
    <property type="match status" value="1"/>
</dbReference>
<protein>
    <submittedName>
        <fullName evidence="2">Peptidase M23</fullName>
    </submittedName>
</protein>
<evidence type="ECO:0000259" key="1">
    <source>
        <dbReference type="Pfam" id="PF01551"/>
    </source>
</evidence>
<dbReference type="InterPro" id="IPR050570">
    <property type="entry name" value="Cell_wall_metabolism_enzyme"/>
</dbReference>
<evidence type="ECO:0000313" key="3">
    <source>
        <dbReference type="Proteomes" id="UP000188145"/>
    </source>
</evidence>
<reference evidence="3" key="1">
    <citation type="submission" date="2017-02" db="EMBL/GenBank/DDBJ databases">
        <title>Tessaracoccus aquaemaris sp. nov., isolated from the intestine of a Korean rockfish, Sebastes schlegelii, in a marine aquaculture pond.</title>
        <authorList>
            <person name="Tak E.J."/>
            <person name="Bae J.-W."/>
        </authorList>
    </citation>
    <scope>NUCLEOTIDE SEQUENCE [LARGE SCALE GENOMIC DNA]</scope>
    <source>
        <strain evidence="3">NSG39</strain>
    </source>
</reference>
<name>A0A1Q2CM97_9ACTN</name>
<dbReference type="STRING" id="1332264.BW730_06590"/>
<dbReference type="Proteomes" id="UP000188145">
    <property type="component" value="Chromosome"/>
</dbReference>
<dbReference type="EMBL" id="CP019606">
    <property type="protein sequence ID" value="AQP47221.1"/>
    <property type="molecule type" value="Genomic_DNA"/>
</dbReference>
<dbReference type="Gene3D" id="2.70.70.10">
    <property type="entry name" value="Glucose Permease (Domain IIA)"/>
    <property type="match status" value="1"/>
</dbReference>
<dbReference type="InterPro" id="IPR011055">
    <property type="entry name" value="Dup_hybrid_motif"/>
</dbReference>
<dbReference type="Pfam" id="PF01551">
    <property type="entry name" value="Peptidase_M23"/>
    <property type="match status" value="1"/>
</dbReference>